<dbReference type="InterPro" id="IPR036250">
    <property type="entry name" value="AcylCo_DH-like_C"/>
</dbReference>
<dbReference type="Gene3D" id="1.20.140.10">
    <property type="entry name" value="Butyryl-CoA Dehydrogenase, subunit A, domain 3"/>
    <property type="match status" value="1"/>
</dbReference>
<reference evidence="14 15" key="1">
    <citation type="submission" date="2021-11" db="EMBL/GenBank/DDBJ databases">
        <title>Draft genome sequence of Actinomycetospora sp. SF1 isolated from the rhizosphere soil.</title>
        <authorList>
            <person name="Duangmal K."/>
            <person name="Chantavorakit T."/>
        </authorList>
    </citation>
    <scope>NUCLEOTIDE SEQUENCE [LARGE SCALE GENOMIC DNA]</scope>
    <source>
        <strain evidence="14 15">TBRC 5722</strain>
    </source>
</reference>
<comment type="pathway">
    <text evidence="2">Siderophore biosynthesis; mycobactin biosynthesis.</text>
</comment>
<evidence type="ECO:0000313" key="14">
    <source>
        <dbReference type="EMBL" id="MCD2194613.1"/>
    </source>
</evidence>
<name>A0ABS8P8P7_9PSEU</name>
<comment type="function">
    <text evidence="7">Catalyzes the dehydrogenation at the alpha-beta position of ACP-bound acyl chains. This results in the introduction of a double bond in the lipidic chain, which is further transferred to the epsilon-amino group of lysine residue in the mycobactin core by MbtK.</text>
</comment>
<evidence type="ECO:0000256" key="3">
    <source>
        <dbReference type="ARBA" id="ARBA00009347"/>
    </source>
</evidence>
<dbReference type="Gene3D" id="2.40.110.10">
    <property type="entry name" value="Butyryl-CoA Dehydrogenase, subunit A, domain 2"/>
    <property type="match status" value="1"/>
</dbReference>
<feature type="domain" description="Acyl-CoA oxidase/dehydrogenase middle" evidence="12">
    <location>
        <begin position="134"/>
        <end position="225"/>
    </location>
</feature>
<protein>
    <recommendedName>
        <fullName evidence="8">Acyl-[acyl-carrier-protein] dehydrogenase MbtN</fullName>
    </recommendedName>
    <alternativeName>
        <fullName evidence="9">Mycobactin synthase protein N</fullName>
    </alternativeName>
</protein>
<evidence type="ECO:0000256" key="9">
    <source>
        <dbReference type="ARBA" id="ARBA00042660"/>
    </source>
</evidence>
<dbReference type="Gene3D" id="1.10.540.10">
    <property type="entry name" value="Acyl-CoA dehydrogenase/oxidase, N-terminal domain"/>
    <property type="match status" value="1"/>
</dbReference>
<accession>A0ABS8P8P7</accession>
<dbReference type="PROSITE" id="PS00073">
    <property type="entry name" value="ACYL_COA_DH_2"/>
    <property type="match status" value="1"/>
</dbReference>
<dbReference type="PANTHER" id="PTHR48083:SF20">
    <property type="entry name" value="LONG-CHAIN SPECIFIC ACYL-COA DEHYDROGENASE, MITOCHONDRIAL"/>
    <property type="match status" value="1"/>
</dbReference>
<evidence type="ECO:0000256" key="7">
    <source>
        <dbReference type="ARBA" id="ARBA00037085"/>
    </source>
</evidence>
<evidence type="ECO:0000313" key="15">
    <source>
        <dbReference type="Proteomes" id="UP001199469"/>
    </source>
</evidence>
<dbReference type="Pfam" id="PF00441">
    <property type="entry name" value="Acyl-CoA_dh_1"/>
    <property type="match status" value="1"/>
</dbReference>
<dbReference type="Pfam" id="PF02771">
    <property type="entry name" value="Acyl-CoA_dh_N"/>
    <property type="match status" value="1"/>
</dbReference>
<dbReference type="RefSeq" id="WP_230734737.1">
    <property type="nucleotide sequence ID" value="NZ_JAJNDB010000002.1"/>
</dbReference>
<dbReference type="InterPro" id="IPR009100">
    <property type="entry name" value="AcylCoA_DH/oxidase_NM_dom_sf"/>
</dbReference>
<keyword evidence="5 10" id="KW-0274">FAD</keyword>
<gene>
    <name evidence="14" type="ORF">LQ327_14665</name>
</gene>
<dbReference type="SUPFAM" id="SSF56645">
    <property type="entry name" value="Acyl-CoA dehydrogenase NM domain-like"/>
    <property type="match status" value="1"/>
</dbReference>
<dbReference type="PANTHER" id="PTHR48083">
    <property type="entry name" value="MEDIUM-CHAIN SPECIFIC ACYL-COA DEHYDROGENASE, MITOCHONDRIAL-RELATED"/>
    <property type="match status" value="1"/>
</dbReference>
<evidence type="ECO:0000259" key="13">
    <source>
        <dbReference type="Pfam" id="PF02771"/>
    </source>
</evidence>
<dbReference type="Proteomes" id="UP001199469">
    <property type="component" value="Unassembled WGS sequence"/>
</dbReference>
<dbReference type="InterPro" id="IPR006089">
    <property type="entry name" value="Acyl-CoA_DH_CS"/>
</dbReference>
<keyword evidence="4 10" id="KW-0285">Flavoprotein</keyword>
<keyword evidence="15" id="KW-1185">Reference proteome</keyword>
<dbReference type="InterPro" id="IPR009075">
    <property type="entry name" value="AcylCo_DH/oxidase_C"/>
</dbReference>
<evidence type="ECO:0000259" key="12">
    <source>
        <dbReference type="Pfam" id="PF02770"/>
    </source>
</evidence>
<proteinExistence type="inferred from homology"/>
<organism evidence="14 15">
    <name type="scientific">Actinomycetospora endophytica</name>
    <dbReference type="NCBI Taxonomy" id="2291215"/>
    <lineage>
        <taxon>Bacteria</taxon>
        <taxon>Bacillati</taxon>
        <taxon>Actinomycetota</taxon>
        <taxon>Actinomycetes</taxon>
        <taxon>Pseudonocardiales</taxon>
        <taxon>Pseudonocardiaceae</taxon>
        <taxon>Actinomycetospora</taxon>
    </lineage>
</organism>
<comment type="similarity">
    <text evidence="3 10">Belongs to the acyl-CoA dehydrogenase family.</text>
</comment>
<evidence type="ECO:0000256" key="6">
    <source>
        <dbReference type="ARBA" id="ARBA00023002"/>
    </source>
</evidence>
<sequence>MAAPTTSRPGGDSLYSDDHEAFREVVRTFIERSVLPHEREWEAQHRPDRELFSAAGAQGLLLFAAPEEHGGAGIDDFRFNAVVSEEFGRHGLSAPGLALSLQNDVLGPYFLELTNDEQKARWLPGLVSGELVSAIGMTEPGTGSDVAAIRTKAVRDGDEYVVDGAKTFISNGLNADLVVTAVRTGDDPHKGLSLLVIPTDLPGFERNLLDKIGLHGQDTCELSFTGMRVPAANLLGAEGDGFRNLMRNLAQERLSLAVLGLAAAEGVLENTLDYVRERTAFGRPIGSFQNSRFVLAEVATEVDVTRSFVEDCIAAHVRGELDAARAAKAKWWCTDVQARTADRCLQLFGGYGYMSEYPVGRAFVEARVQKIYGGTNEIMKEIVGRDLGL</sequence>
<comment type="caution">
    <text evidence="14">The sequence shown here is derived from an EMBL/GenBank/DDBJ whole genome shotgun (WGS) entry which is preliminary data.</text>
</comment>
<evidence type="ECO:0000256" key="4">
    <source>
        <dbReference type="ARBA" id="ARBA00022630"/>
    </source>
</evidence>
<evidence type="ECO:0000256" key="2">
    <source>
        <dbReference type="ARBA" id="ARBA00005102"/>
    </source>
</evidence>
<evidence type="ECO:0000256" key="5">
    <source>
        <dbReference type="ARBA" id="ARBA00022827"/>
    </source>
</evidence>
<dbReference type="InterPro" id="IPR013786">
    <property type="entry name" value="AcylCoA_DH/ox_N"/>
</dbReference>
<evidence type="ECO:0000256" key="8">
    <source>
        <dbReference type="ARBA" id="ARBA00040394"/>
    </source>
</evidence>
<dbReference type="Pfam" id="PF02770">
    <property type="entry name" value="Acyl-CoA_dh_M"/>
    <property type="match status" value="1"/>
</dbReference>
<feature type="domain" description="Acyl-CoA dehydrogenase/oxidase N-terminal" evidence="13">
    <location>
        <begin position="16"/>
        <end position="130"/>
    </location>
</feature>
<comment type="cofactor">
    <cofactor evidence="1 10">
        <name>FAD</name>
        <dbReference type="ChEBI" id="CHEBI:57692"/>
    </cofactor>
</comment>
<feature type="domain" description="Acyl-CoA dehydrogenase/oxidase C-terminal" evidence="11">
    <location>
        <begin position="239"/>
        <end position="387"/>
    </location>
</feature>
<dbReference type="InterPro" id="IPR037069">
    <property type="entry name" value="AcylCoA_DH/ox_N_sf"/>
</dbReference>
<dbReference type="SUPFAM" id="SSF47203">
    <property type="entry name" value="Acyl-CoA dehydrogenase C-terminal domain-like"/>
    <property type="match status" value="1"/>
</dbReference>
<evidence type="ECO:0000256" key="1">
    <source>
        <dbReference type="ARBA" id="ARBA00001974"/>
    </source>
</evidence>
<keyword evidence="6 10" id="KW-0560">Oxidoreductase</keyword>
<dbReference type="InterPro" id="IPR046373">
    <property type="entry name" value="Acyl-CoA_Oxase/DH_mid-dom_sf"/>
</dbReference>
<dbReference type="InterPro" id="IPR050741">
    <property type="entry name" value="Acyl-CoA_dehydrogenase"/>
</dbReference>
<evidence type="ECO:0000256" key="10">
    <source>
        <dbReference type="RuleBase" id="RU362125"/>
    </source>
</evidence>
<evidence type="ECO:0000259" key="11">
    <source>
        <dbReference type="Pfam" id="PF00441"/>
    </source>
</evidence>
<dbReference type="EMBL" id="JAJNDB010000002">
    <property type="protein sequence ID" value="MCD2194613.1"/>
    <property type="molecule type" value="Genomic_DNA"/>
</dbReference>
<dbReference type="InterPro" id="IPR006091">
    <property type="entry name" value="Acyl-CoA_Oxase/DH_mid-dom"/>
</dbReference>